<feature type="non-terminal residue" evidence="2">
    <location>
        <position position="318"/>
    </location>
</feature>
<name>A0A3L8SA67_CHLGU</name>
<evidence type="ECO:0000313" key="2">
    <source>
        <dbReference type="EMBL" id="RLV99129.1"/>
    </source>
</evidence>
<evidence type="ECO:0000256" key="1">
    <source>
        <dbReference type="SAM" id="MobiDB-lite"/>
    </source>
</evidence>
<keyword evidence="3" id="KW-1185">Reference proteome</keyword>
<gene>
    <name evidence="2" type="ORF">DV515_00010098</name>
</gene>
<reference evidence="2 3" key="1">
    <citation type="journal article" date="2018" name="Proc. R. Soc. B">
        <title>A non-coding region near Follistatin controls head colour polymorphism in the Gouldian finch.</title>
        <authorList>
            <person name="Toomey M.B."/>
            <person name="Marques C.I."/>
            <person name="Andrade P."/>
            <person name="Araujo P.M."/>
            <person name="Sabatino S."/>
            <person name="Gazda M.A."/>
            <person name="Afonso S."/>
            <person name="Lopes R.J."/>
            <person name="Corbo J.C."/>
            <person name="Carneiro M."/>
        </authorList>
    </citation>
    <scope>NUCLEOTIDE SEQUENCE [LARGE SCALE GENOMIC DNA]</scope>
    <source>
        <strain evidence="2">Red01</strain>
        <tissue evidence="2">Muscle</tissue>
    </source>
</reference>
<organism evidence="2 3">
    <name type="scientific">Chloebia gouldiae</name>
    <name type="common">Gouldian finch</name>
    <name type="synonym">Erythrura gouldiae</name>
    <dbReference type="NCBI Taxonomy" id="44316"/>
    <lineage>
        <taxon>Eukaryota</taxon>
        <taxon>Metazoa</taxon>
        <taxon>Chordata</taxon>
        <taxon>Craniata</taxon>
        <taxon>Vertebrata</taxon>
        <taxon>Euteleostomi</taxon>
        <taxon>Archelosauria</taxon>
        <taxon>Archosauria</taxon>
        <taxon>Dinosauria</taxon>
        <taxon>Saurischia</taxon>
        <taxon>Theropoda</taxon>
        <taxon>Coelurosauria</taxon>
        <taxon>Aves</taxon>
        <taxon>Neognathae</taxon>
        <taxon>Neoaves</taxon>
        <taxon>Telluraves</taxon>
        <taxon>Australaves</taxon>
        <taxon>Passeriformes</taxon>
        <taxon>Passeroidea</taxon>
        <taxon>Passeridae</taxon>
        <taxon>Chloebia</taxon>
    </lineage>
</organism>
<feature type="compositionally biased region" description="Polar residues" evidence="1">
    <location>
        <begin position="1"/>
        <end position="10"/>
    </location>
</feature>
<evidence type="ECO:0000313" key="3">
    <source>
        <dbReference type="Proteomes" id="UP000276834"/>
    </source>
</evidence>
<dbReference type="Proteomes" id="UP000276834">
    <property type="component" value="Unassembled WGS sequence"/>
</dbReference>
<feature type="region of interest" description="Disordered" evidence="1">
    <location>
        <begin position="1"/>
        <end position="27"/>
    </location>
</feature>
<comment type="caution">
    <text evidence="2">The sequence shown here is derived from an EMBL/GenBank/DDBJ whole genome shotgun (WGS) entry which is preliminary data.</text>
</comment>
<sequence length="318" mass="35971">MGHNLRQISSPALLPERGAGCDSRLSSSGEDQNWQSCILHDQALLPSGPFHLQQQLLQWARERNILALRVPTPRALWHSEPVHNQEIQKFLLQLHLCRGTDVVGSGPGTLSPDFFSHRDISSTEIEDGKGPYYVDQKLNMDQERDLKLGRDSPGVDDKGFAENWLFFDKVSMGESALKLHWTFSYSFKHQTRIYYLYGFMIGSIPKLLRELPGGKCNEATSAPPGPIPETQKRTGTAATKWSKLNTGLELQLQVLHQHLDPTHLHFILKLCHPDSDYSKLLLLASLTNSDCWLFLLEYDCRGFSEITTQELTPLPPDK</sequence>
<dbReference type="AlphaFoldDB" id="A0A3L8SA67"/>
<proteinExistence type="predicted"/>
<dbReference type="EMBL" id="QUSF01000034">
    <property type="protein sequence ID" value="RLV99129.1"/>
    <property type="molecule type" value="Genomic_DNA"/>
</dbReference>
<protein>
    <submittedName>
        <fullName evidence="2">Uncharacterized protein</fullName>
    </submittedName>
</protein>
<accession>A0A3L8SA67</accession>